<keyword evidence="2" id="KW-1185">Reference proteome</keyword>
<name>A0ACA9KX39_9GLOM</name>
<sequence length="462" mass="54328">MEDSGLIGLADNDPRNAAYYFLPTPPQTPMFESGGQSGDDFALYQPMVQDDHMNRLREVEFNNSSMYRGSQCPQQSPSWHQTSYIDADKRKYHFQQDYLKYRNKSASQNSSPQESISASDIKCQPPNKFISYNFHNKSNRRMPFPYLSLGNQNHHSYRIFYPPHLHSLEQRPYRQVTFPKPEYLMPMPQCQPYSGNQDEYQPRMTYQQRSHNSLQHVTCQSKLQIIYDSHSKQSPKPHARENKQLTEDGTRMQIHLVKIQFGDYCEYNIDKKIGNIDTTNNDENGNNPDVNYSSCNIGDPYNEDYLTQVTRIQKDRDEGGDQIEISDRRYGPPKFRYRYMEESIQLCLLQNAQIKVPLRSLRSIEKSDERVFRLELKNDSVARDKNAKYITMITHRGVVEKELDIIGLHIDYLVKMLNADNHHDPIFLRWRAVDWGSRAQQNWRSHSSAEKHKEEFKFQKVA</sequence>
<dbReference type="EMBL" id="CAJVPT010003499">
    <property type="protein sequence ID" value="CAG8496542.1"/>
    <property type="molecule type" value="Genomic_DNA"/>
</dbReference>
<comment type="caution">
    <text evidence="1">The sequence shown here is derived from an EMBL/GenBank/DDBJ whole genome shotgun (WGS) entry which is preliminary data.</text>
</comment>
<accession>A0ACA9KX39</accession>
<reference evidence="1" key="1">
    <citation type="submission" date="2021-06" db="EMBL/GenBank/DDBJ databases">
        <authorList>
            <person name="Kallberg Y."/>
            <person name="Tangrot J."/>
            <person name="Rosling A."/>
        </authorList>
    </citation>
    <scope>NUCLEOTIDE SEQUENCE</scope>
    <source>
        <strain evidence="1">CL356</strain>
    </source>
</reference>
<protein>
    <submittedName>
        <fullName evidence="1">15089_t:CDS:1</fullName>
    </submittedName>
</protein>
<evidence type="ECO:0000313" key="1">
    <source>
        <dbReference type="EMBL" id="CAG8496542.1"/>
    </source>
</evidence>
<proteinExistence type="predicted"/>
<organism evidence="1 2">
    <name type="scientific">Acaulospora colombiana</name>
    <dbReference type="NCBI Taxonomy" id="27376"/>
    <lineage>
        <taxon>Eukaryota</taxon>
        <taxon>Fungi</taxon>
        <taxon>Fungi incertae sedis</taxon>
        <taxon>Mucoromycota</taxon>
        <taxon>Glomeromycotina</taxon>
        <taxon>Glomeromycetes</taxon>
        <taxon>Diversisporales</taxon>
        <taxon>Acaulosporaceae</taxon>
        <taxon>Acaulospora</taxon>
    </lineage>
</organism>
<evidence type="ECO:0000313" key="2">
    <source>
        <dbReference type="Proteomes" id="UP000789525"/>
    </source>
</evidence>
<dbReference type="Proteomes" id="UP000789525">
    <property type="component" value="Unassembled WGS sequence"/>
</dbReference>
<gene>
    <name evidence="1" type="ORF">ACOLOM_LOCUS2607</name>
</gene>